<evidence type="ECO:0000313" key="6">
    <source>
        <dbReference type="EMBL" id="KMZ59722.1"/>
    </source>
</evidence>
<organism evidence="6 7">
    <name type="scientific">Zostera marina</name>
    <name type="common">Eelgrass</name>
    <dbReference type="NCBI Taxonomy" id="29655"/>
    <lineage>
        <taxon>Eukaryota</taxon>
        <taxon>Viridiplantae</taxon>
        <taxon>Streptophyta</taxon>
        <taxon>Embryophyta</taxon>
        <taxon>Tracheophyta</taxon>
        <taxon>Spermatophyta</taxon>
        <taxon>Magnoliopsida</taxon>
        <taxon>Liliopsida</taxon>
        <taxon>Zosteraceae</taxon>
        <taxon>Zostera</taxon>
    </lineage>
</organism>
<dbReference type="AlphaFoldDB" id="A0A0K9NUJ4"/>
<dbReference type="InterPro" id="IPR037231">
    <property type="entry name" value="NAP-like_sf"/>
</dbReference>
<evidence type="ECO:0008006" key="8">
    <source>
        <dbReference type="Google" id="ProtNLM"/>
    </source>
</evidence>
<dbReference type="InterPro" id="IPR002164">
    <property type="entry name" value="NAP_family"/>
</dbReference>
<evidence type="ECO:0000256" key="3">
    <source>
        <dbReference type="ARBA" id="ARBA00023186"/>
    </source>
</evidence>
<dbReference type="GO" id="GO:0000785">
    <property type="term" value="C:chromatin"/>
    <property type="evidence" value="ECO:0000318"/>
    <property type="project" value="GO_Central"/>
</dbReference>
<evidence type="ECO:0000256" key="2">
    <source>
        <dbReference type="ARBA" id="ARBA00023054"/>
    </source>
</evidence>
<reference evidence="7" key="1">
    <citation type="journal article" date="2016" name="Nature">
        <title>The genome of the seagrass Zostera marina reveals angiosperm adaptation to the sea.</title>
        <authorList>
            <person name="Olsen J.L."/>
            <person name="Rouze P."/>
            <person name="Verhelst B."/>
            <person name="Lin Y.-C."/>
            <person name="Bayer T."/>
            <person name="Collen J."/>
            <person name="Dattolo E."/>
            <person name="De Paoli E."/>
            <person name="Dittami S."/>
            <person name="Maumus F."/>
            <person name="Michel G."/>
            <person name="Kersting A."/>
            <person name="Lauritano C."/>
            <person name="Lohaus R."/>
            <person name="Toepel M."/>
            <person name="Tonon T."/>
            <person name="Vanneste K."/>
            <person name="Amirebrahimi M."/>
            <person name="Brakel J."/>
            <person name="Bostroem C."/>
            <person name="Chovatia M."/>
            <person name="Grimwood J."/>
            <person name="Jenkins J.W."/>
            <person name="Jueterbock A."/>
            <person name="Mraz A."/>
            <person name="Stam W.T."/>
            <person name="Tice H."/>
            <person name="Bornberg-Bauer E."/>
            <person name="Green P.J."/>
            <person name="Pearson G.A."/>
            <person name="Procaccini G."/>
            <person name="Duarte C.M."/>
            <person name="Schmutz J."/>
            <person name="Reusch T.B.H."/>
            <person name="Van de Peer Y."/>
        </authorList>
    </citation>
    <scope>NUCLEOTIDE SEQUENCE [LARGE SCALE GENOMIC DNA]</scope>
    <source>
        <strain evidence="7">cv. Finnish</strain>
    </source>
</reference>
<dbReference type="Proteomes" id="UP000036987">
    <property type="component" value="Unassembled WGS sequence"/>
</dbReference>
<evidence type="ECO:0000256" key="4">
    <source>
        <dbReference type="RuleBase" id="RU003876"/>
    </source>
</evidence>
<evidence type="ECO:0000256" key="1">
    <source>
        <dbReference type="ARBA" id="ARBA00009947"/>
    </source>
</evidence>
<dbReference type="Gene3D" id="3.30.1120.90">
    <property type="entry name" value="Nucleosome assembly protein"/>
    <property type="match status" value="1"/>
</dbReference>
<keyword evidence="7" id="KW-1185">Reference proteome</keyword>
<dbReference type="STRING" id="29655.A0A0K9NUJ4"/>
<gene>
    <name evidence="6" type="ORF">ZOSMA_65G00540</name>
</gene>
<feature type="compositionally biased region" description="Acidic residues" evidence="5">
    <location>
        <begin position="119"/>
        <end position="136"/>
    </location>
</feature>
<dbReference type="OrthoDB" id="27325at2759"/>
<dbReference type="GO" id="GO:0006334">
    <property type="term" value="P:nucleosome assembly"/>
    <property type="evidence" value="ECO:0000318"/>
    <property type="project" value="GO_Central"/>
</dbReference>
<protein>
    <recommendedName>
        <fullName evidence="8">Nucleosome assembly protein</fullName>
    </recommendedName>
</protein>
<dbReference type="OMA" id="HYFRIAY"/>
<sequence>MQINDNDKEALKYLKDIKWQNLGDDKRGFKLEFYFDVNPFFSNSILTKTYYVSEDEDEDVLEKATGTVIDWYPGKNLLEIKEGSDHGKEEEEAEVDAEKEDIEFSHYHSFFKFFSPIDEEEEEEDEVEDEEDDDSAVSDLQNSIEHDFEIGYIIKENIIPQAVAWYTGEAIESNDVVGDYDADSDDVDDSVSNYSDLDNWLSGPNDDSAVSDLPNSQEHYFRIAYIIKEKIIPQAVSWYTEKAREYCDYRDLANIDDIEEYLSS</sequence>
<dbReference type="Pfam" id="PF00956">
    <property type="entry name" value="NAP"/>
    <property type="match status" value="1"/>
</dbReference>
<dbReference type="GO" id="GO:0000724">
    <property type="term" value="P:double-strand break repair via homologous recombination"/>
    <property type="evidence" value="ECO:0007669"/>
    <property type="project" value="UniProtKB-ARBA"/>
</dbReference>
<name>A0A0K9NUJ4_ZOSMR</name>
<accession>A0A0K9NUJ4</accession>
<dbReference type="GO" id="GO:0003682">
    <property type="term" value="F:chromatin binding"/>
    <property type="evidence" value="ECO:0000318"/>
    <property type="project" value="GO_Central"/>
</dbReference>
<feature type="region of interest" description="Disordered" evidence="5">
    <location>
        <begin position="119"/>
        <end position="138"/>
    </location>
</feature>
<dbReference type="GO" id="GO:0042393">
    <property type="term" value="F:histone binding"/>
    <property type="evidence" value="ECO:0000318"/>
    <property type="project" value="GO_Central"/>
</dbReference>
<comment type="caution">
    <text evidence="6">The sequence shown here is derived from an EMBL/GenBank/DDBJ whole genome shotgun (WGS) entry which is preliminary data.</text>
</comment>
<keyword evidence="2" id="KW-0175">Coiled coil</keyword>
<evidence type="ECO:0000256" key="5">
    <source>
        <dbReference type="SAM" id="MobiDB-lite"/>
    </source>
</evidence>
<dbReference type="PANTHER" id="PTHR11875">
    <property type="entry name" value="TESTIS-SPECIFIC Y-ENCODED PROTEIN"/>
    <property type="match status" value="1"/>
</dbReference>
<comment type="similarity">
    <text evidence="1 4">Belongs to the nucleosome assembly protein (NAP) family.</text>
</comment>
<keyword evidence="3" id="KW-0143">Chaperone</keyword>
<dbReference type="GO" id="GO:0005634">
    <property type="term" value="C:nucleus"/>
    <property type="evidence" value="ECO:0000318"/>
    <property type="project" value="GO_Central"/>
</dbReference>
<dbReference type="SUPFAM" id="SSF143113">
    <property type="entry name" value="NAP-like"/>
    <property type="match status" value="2"/>
</dbReference>
<dbReference type="EMBL" id="LFYR01001739">
    <property type="protein sequence ID" value="KMZ59722.1"/>
    <property type="molecule type" value="Genomic_DNA"/>
</dbReference>
<evidence type="ECO:0000313" key="7">
    <source>
        <dbReference type="Proteomes" id="UP000036987"/>
    </source>
</evidence>
<proteinExistence type="inferred from homology"/>